<organism evidence="1 2">
    <name type="scientific">Spirosoma arboris</name>
    <dbReference type="NCBI Taxonomy" id="2682092"/>
    <lineage>
        <taxon>Bacteria</taxon>
        <taxon>Pseudomonadati</taxon>
        <taxon>Bacteroidota</taxon>
        <taxon>Cytophagia</taxon>
        <taxon>Cytophagales</taxon>
        <taxon>Cytophagaceae</taxon>
        <taxon>Spirosoma</taxon>
    </lineage>
</organism>
<name>A0A7K1S4G7_9BACT</name>
<proteinExistence type="predicted"/>
<dbReference type="RefSeq" id="WP_157582591.1">
    <property type="nucleotide sequence ID" value="NZ_WPIN01000001.1"/>
</dbReference>
<sequence>MKTSTAQLIQRKTTRLQQISSQQGVAKLIGTYAQIELLVCDLLQNEPCQSTYWQSWRSQKSIITKRWQQARFFVDKRPDPATKTDYSLEYLISFERLKEAICGAVVHLPL</sequence>
<evidence type="ECO:0000313" key="2">
    <source>
        <dbReference type="Proteomes" id="UP000436006"/>
    </source>
</evidence>
<dbReference type="EMBL" id="WPIN01000001">
    <property type="protein sequence ID" value="MVM28468.1"/>
    <property type="molecule type" value="Genomic_DNA"/>
</dbReference>
<keyword evidence="2" id="KW-1185">Reference proteome</keyword>
<evidence type="ECO:0000313" key="1">
    <source>
        <dbReference type="EMBL" id="MVM28468.1"/>
    </source>
</evidence>
<accession>A0A7K1S4G7</accession>
<reference evidence="1 2" key="1">
    <citation type="submission" date="2019-12" db="EMBL/GenBank/DDBJ databases">
        <title>Spirosoma sp. HMF4905 genome sequencing and assembly.</title>
        <authorList>
            <person name="Kang H."/>
            <person name="Cha I."/>
            <person name="Kim H."/>
            <person name="Joh K."/>
        </authorList>
    </citation>
    <scope>NUCLEOTIDE SEQUENCE [LARGE SCALE GENOMIC DNA]</scope>
    <source>
        <strain evidence="1 2">HMF4905</strain>
    </source>
</reference>
<gene>
    <name evidence="1" type="ORF">GO755_00385</name>
</gene>
<comment type="caution">
    <text evidence="1">The sequence shown here is derived from an EMBL/GenBank/DDBJ whole genome shotgun (WGS) entry which is preliminary data.</text>
</comment>
<protein>
    <submittedName>
        <fullName evidence="1">Uncharacterized protein</fullName>
    </submittedName>
</protein>
<dbReference type="AlphaFoldDB" id="A0A7K1S4G7"/>
<dbReference type="Proteomes" id="UP000436006">
    <property type="component" value="Unassembled WGS sequence"/>
</dbReference>